<name>A0A853IZ96_9BURK</name>
<evidence type="ECO:0000313" key="3">
    <source>
        <dbReference type="EMBL" id="NZA03434.1"/>
    </source>
</evidence>
<evidence type="ECO:0008006" key="7">
    <source>
        <dbReference type="Google" id="ProtNLM"/>
    </source>
</evidence>
<dbReference type="AlphaFoldDB" id="A0A853IZ96"/>
<gene>
    <name evidence="2" type="ORF">H0I39_18830</name>
    <name evidence="3" type="ORF">H0I39_20225</name>
    <name evidence="4" type="ORF">H0I39_20680</name>
    <name evidence="5" type="ORF">H0I39_21065</name>
</gene>
<evidence type="ECO:0000313" key="6">
    <source>
        <dbReference type="Proteomes" id="UP000589716"/>
    </source>
</evidence>
<feature type="chain" id="PRO_5036241632" description="Secreted protein" evidence="1">
    <location>
        <begin position="23"/>
        <end position="68"/>
    </location>
</feature>
<protein>
    <recommendedName>
        <fullName evidence="7">Secreted protein</fullName>
    </recommendedName>
</protein>
<dbReference type="EMBL" id="JACCKX010000003">
    <property type="protein sequence ID" value="NZA03480.1"/>
    <property type="molecule type" value="Genomic_DNA"/>
</dbReference>
<proteinExistence type="predicted"/>
<feature type="signal peptide" evidence="1">
    <location>
        <begin position="1"/>
        <end position="22"/>
    </location>
</feature>
<evidence type="ECO:0000313" key="2">
    <source>
        <dbReference type="EMBL" id="NZA03259.1"/>
    </source>
</evidence>
<dbReference type="RefSeq" id="WP_180551507.1">
    <property type="nucleotide sequence ID" value="NZ_DAIPTI010000001.1"/>
</dbReference>
<dbReference type="EMBL" id="JACCKX010000002">
    <property type="protein sequence ID" value="NZA03434.1"/>
    <property type="molecule type" value="Genomic_DNA"/>
</dbReference>
<evidence type="ECO:0000313" key="5">
    <source>
        <dbReference type="EMBL" id="NZA03518.1"/>
    </source>
</evidence>
<accession>A0A853IZ96</accession>
<keyword evidence="1" id="KW-0732">Signal</keyword>
<evidence type="ECO:0000256" key="1">
    <source>
        <dbReference type="SAM" id="SignalP"/>
    </source>
</evidence>
<dbReference type="EMBL" id="JACCKX010000004">
    <property type="protein sequence ID" value="NZA03518.1"/>
    <property type="molecule type" value="Genomic_DNA"/>
</dbReference>
<comment type="caution">
    <text evidence="2">The sequence shown here is derived from an EMBL/GenBank/DDBJ whole genome shotgun (WGS) entry which is preliminary data.</text>
</comment>
<reference evidence="2 6" key="1">
    <citation type="submission" date="2020-07" db="EMBL/GenBank/DDBJ databases">
        <authorList>
            <person name="Maaloum M."/>
        </authorList>
    </citation>
    <scope>NUCLEOTIDE SEQUENCE [LARGE SCALE GENOMIC DNA]</scope>
    <source>
        <strain evidence="2 6">GCS-AN-3</strain>
    </source>
</reference>
<organism evidence="2 6">
    <name type="scientific">Ottowia beijingensis</name>
    <dbReference type="NCBI Taxonomy" id="1207057"/>
    <lineage>
        <taxon>Bacteria</taxon>
        <taxon>Pseudomonadati</taxon>
        <taxon>Pseudomonadota</taxon>
        <taxon>Betaproteobacteria</taxon>
        <taxon>Burkholderiales</taxon>
        <taxon>Comamonadaceae</taxon>
        <taxon>Ottowia</taxon>
    </lineage>
</organism>
<dbReference type="EMBL" id="JACCKX010000001">
    <property type="protein sequence ID" value="NZA03259.1"/>
    <property type="molecule type" value="Genomic_DNA"/>
</dbReference>
<keyword evidence="6" id="KW-1185">Reference proteome</keyword>
<evidence type="ECO:0000313" key="4">
    <source>
        <dbReference type="EMBL" id="NZA03480.1"/>
    </source>
</evidence>
<dbReference type="Proteomes" id="UP000589716">
    <property type="component" value="Unassembled WGS sequence"/>
</dbReference>
<sequence>MHQLLTQFTVRWLSLMTGAAHATTALRAMTRHAPESDPDDEVPRELPTVPLPTVAVPSVPLATWPKPA</sequence>